<dbReference type="GO" id="GO:0003677">
    <property type="term" value="F:DNA binding"/>
    <property type="evidence" value="ECO:0007669"/>
    <property type="project" value="InterPro"/>
</dbReference>
<dbReference type="EMBL" id="CP000505">
    <property type="protein sequence ID" value="ABL79186.1"/>
    <property type="molecule type" value="Genomic_DNA"/>
</dbReference>
<evidence type="ECO:0000313" key="6">
    <source>
        <dbReference type="EMBL" id="ABL79186.1"/>
    </source>
</evidence>
<dbReference type="SUPFAM" id="SSF50486">
    <property type="entry name" value="FMT C-terminal domain-like"/>
    <property type="match status" value="1"/>
</dbReference>
<dbReference type="Pfam" id="PF02245">
    <property type="entry name" value="Pur_DNA_glyco"/>
    <property type="match status" value="1"/>
</dbReference>
<accession>A1S156</accession>
<evidence type="ECO:0000256" key="1">
    <source>
        <dbReference type="ARBA" id="ARBA00009232"/>
    </source>
</evidence>
<dbReference type="HOGENOM" id="CLU_060471_4_1_2"/>
<dbReference type="EC" id="3.2.2.-" evidence="5"/>
<evidence type="ECO:0000313" key="7">
    <source>
        <dbReference type="Proteomes" id="UP000000641"/>
    </source>
</evidence>
<evidence type="ECO:0000256" key="3">
    <source>
        <dbReference type="ARBA" id="ARBA00022801"/>
    </source>
</evidence>
<evidence type="ECO:0000256" key="2">
    <source>
        <dbReference type="ARBA" id="ARBA00022763"/>
    </source>
</evidence>
<dbReference type="PANTHER" id="PTHR10429:SF0">
    <property type="entry name" value="DNA-3-METHYLADENINE GLYCOSYLASE"/>
    <property type="match status" value="1"/>
</dbReference>
<keyword evidence="4 5" id="KW-0234">DNA repair</keyword>
<organism evidence="6 7">
    <name type="scientific">Thermofilum pendens (strain DSM 2475 / Hrk 5)</name>
    <dbReference type="NCBI Taxonomy" id="368408"/>
    <lineage>
        <taxon>Archaea</taxon>
        <taxon>Thermoproteota</taxon>
        <taxon>Thermoprotei</taxon>
        <taxon>Thermofilales</taxon>
        <taxon>Thermofilaceae</taxon>
        <taxon>Thermofilum</taxon>
    </lineage>
</organism>
<dbReference type="HAMAP" id="MF_00527">
    <property type="entry name" value="3MGH"/>
    <property type="match status" value="1"/>
</dbReference>
<dbReference type="EnsemblBacteria" id="ABL79186">
    <property type="protein sequence ID" value="ABL79186"/>
    <property type="gene ID" value="Tpen_1791"/>
</dbReference>
<dbReference type="STRING" id="368408.Tpen_1791"/>
<dbReference type="InterPro" id="IPR036995">
    <property type="entry name" value="MPG_sf"/>
</dbReference>
<keyword evidence="3 5" id="KW-0378">Hydrolase</keyword>
<dbReference type="GeneID" id="4601914"/>
<gene>
    <name evidence="6" type="ordered locus">Tpen_1791</name>
</gene>
<evidence type="ECO:0000256" key="5">
    <source>
        <dbReference type="HAMAP-Rule" id="MF_00527"/>
    </source>
</evidence>
<name>A1S156_THEPD</name>
<dbReference type="RefSeq" id="WP_011753451.1">
    <property type="nucleotide sequence ID" value="NC_008698.1"/>
</dbReference>
<dbReference type="InterPro" id="IPR003180">
    <property type="entry name" value="MPG"/>
</dbReference>
<protein>
    <recommendedName>
        <fullName evidence="5">Putative 3-methyladenine DNA glycosylase</fullName>
        <ecNumber evidence="5">3.2.2.-</ecNumber>
    </recommendedName>
</protein>
<dbReference type="KEGG" id="tpe:Tpen_1791"/>
<evidence type="ECO:0000256" key="4">
    <source>
        <dbReference type="ARBA" id="ARBA00023204"/>
    </source>
</evidence>
<sequence length="183" mass="20525">MEREFFARQPDAVARMLLGKLLVRRLEGGVRAGIIIEVEPYFGAEDPASRARRGGDLARVMCGEVCTALVYGVHRQWLLNVVAHEPGLCGAILIRGILPVDPGTLKPLGREVLGPGRVTRYFSVDKALHRTYLCDEDSPLRILDGLTFDDECISRSPRVGVREDLPIPLNFRIRRECLTREDF</sequence>
<keyword evidence="7" id="KW-1185">Reference proteome</keyword>
<dbReference type="GO" id="GO:0003905">
    <property type="term" value="F:alkylbase DNA N-glycosylase activity"/>
    <property type="evidence" value="ECO:0007669"/>
    <property type="project" value="InterPro"/>
</dbReference>
<dbReference type="AlphaFoldDB" id="A1S156"/>
<comment type="similarity">
    <text evidence="1 5">Belongs to the DNA glycosylase MPG family.</text>
</comment>
<dbReference type="eggNOG" id="arCOG04295">
    <property type="taxonomic scope" value="Archaea"/>
</dbReference>
<dbReference type="InterPro" id="IPR011034">
    <property type="entry name" value="Formyl_transferase-like_C_sf"/>
</dbReference>
<reference evidence="7" key="1">
    <citation type="journal article" date="2008" name="J. Bacteriol.">
        <title>Genome sequence of Thermofilum pendens reveals an exceptional loss of biosynthetic pathways without genome reduction.</title>
        <authorList>
            <person name="Anderson I."/>
            <person name="Rodriguez J."/>
            <person name="Susanti D."/>
            <person name="Porat I."/>
            <person name="Reich C."/>
            <person name="Ulrich L.E."/>
            <person name="Elkins J.G."/>
            <person name="Mavromatis K."/>
            <person name="Lykidis A."/>
            <person name="Kim E."/>
            <person name="Thompson L.S."/>
            <person name="Nolan M."/>
            <person name="Land M."/>
            <person name="Copeland A."/>
            <person name="Lapidus A."/>
            <person name="Lucas S."/>
            <person name="Detter C."/>
            <person name="Zhulin I.B."/>
            <person name="Olsen G.J."/>
            <person name="Whitman W."/>
            <person name="Mukhopadhyay B."/>
            <person name="Bristow J."/>
            <person name="Kyrpides N."/>
        </authorList>
    </citation>
    <scope>NUCLEOTIDE SEQUENCE [LARGE SCALE GENOMIC DNA]</scope>
    <source>
        <strain evidence="7">DSM 2475 / Hrk 5</strain>
    </source>
</reference>
<dbReference type="GO" id="GO:0006284">
    <property type="term" value="P:base-excision repair"/>
    <property type="evidence" value="ECO:0007669"/>
    <property type="project" value="InterPro"/>
</dbReference>
<keyword evidence="2 5" id="KW-0227">DNA damage</keyword>
<dbReference type="Gene3D" id="3.10.300.10">
    <property type="entry name" value="Methylpurine-DNA glycosylase (MPG)"/>
    <property type="match status" value="1"/>
</dbReference>
<dbReference type="PANTHER" id="PTHR10429">
    <property type="entry name" value="DNA-3-METHYLADENINE GLYCOSYLASE"/>
    <property type="match status" value="1"/>
</dbReference>
<dbReference type="Proteomes" id="UP000000641">
    <property type="component" value="Chromosome"/>
</dbReference>
<proteinExistence type="inferred from homology"/>